<dbReference type="InterPro" id="IPR031165">
    <property type="entry name" value="GNAT_YJDJ"/>
</dbReference>
<reference evidence="2 3" key="1">
    <citation type="submission" date="2018-08" db="EMBL/GenBank/DDBJ databases">
        <title>Aeromicrobium sp. M2KJ-4, whole genome shotgun sequence.</title>
        <authorList>
            <person name="Tuo L."/>
        </authorList>
    </citation>
    <scope>NUCLEOTIDE SEQUENCE [LARGE SCALE GENOMIC DNA]</scope>
    <source>
        <strain evidence="2 3">M2KJ-4</strain>
    </source>
</reference>
<dbReference type="Gene3D" id="3.40.630.30">
    <property type="match status" value="1"/>
</dbReference>
<dbReference type="Proteomes" id="UP000265581">
    <property type="component" value="Unassembled WGS sequence"/>
</dbReference>
<dbReference type="PANTHER" id="PTHR31435">
    <property type="entry name" value="PROTEIN NATD1"/>
    <property type="match status" value="1"/>
</dbReference>
<dbReference type="SUPFAM" id="SSF55729">
    <property type="entry name" value="Acyl-CoA N-acyltransferases (Nat)"/>
    <property type="match status" value="1"/>
</dbReference>
<dbReference type="AlphaFoldDB" id="A0A371PC12"/>
<dbReference type="OrthoDB" id="5405911at2"/>
<gene>
    <name evidence="2" type="ORF">DX116_08060</name>
</gene>
<dbReference type="EMBL" id="QUBR01000001">
    <property type="protein sequence ID" value="REK73489.1"/>
    <property type="molecule type" value="Genomic_DNA"/>
</dbReference>
<dbReference type="InterPro" id="IPR045057">
    <property type="entry name" value="Gcn5-rel_NAT"/>
</dbReference>
<evidence type="ECO:0000259" key="1">
    <source>
        <dbReference type="PROSITE" id="PS51729"/>
    </source>
</evidence>
<proteinExistence type="predicted"/>
<keyword evidence="3" id="KW-1185">Reference proteome</keyword>
<dbReference type="GO" id="GO:0016740">
    <property type="term" value="F:transferase activity"/>
    <property type="evidence" value="ECO:0007669"/>
    <property type="project" value="UniProtKB-KW"/>
</dbReference>
<sequence length="92" mass="10212">MTNTVTHHVEKQRYEIHVDGVFAGLTQALEDGEVVTMPHTKIFDEFEGQGLASQLVTGALDDIRSRGKKIVAECPYVAQFVVKHPEYADLLA</sequence>
<evidence type="ECO:0000313" key="2">
    <source>
        <dbReference type="EMBL" id="REK73489.1"/>
    </source>
</evidence>
<feature type="domain" description="N-acetyltransferase" evidence="1">
    <location>
        <begin position="6"/>
        <end position="92"/>
    </location>
</feature>
<accession>A0A371PC12</accession>
<organism evidence="2 3">
    <name type="scientific">Aeromicrobium endophyticum</name>
    <dbReference type="NCBI Taxonomy" id="2292704"/>
    <lineage>
        <taxon>Bacteria</taxon>
        <taxon>Bacillati</taxon>
        <taxon>Actinomycetota</taxon>
        <taxon>Actinomycetes</taxon>
        <taxon>Propionibacteriales</taxon>
        <taxon>Nocardioidaceae</taxon>
        <taxon>Aeromicrobium</taxon>
    </lineage>
</organism>
<dbReference type="PROSITE" id="PS51729">
    <property type="entry name" value="GNAT_YJDJ"/>
    <property type="match status" value="1"/>
</dbReference>
<name>A0A371PC12_9ACTN</name>
<dbReference type="InterPro" id="IPR016181">
    <property type="entry name" value="Acyl_CoA_acyltransferase"/>
</dbReference>
<protein>
    <submittedName>
        <fullName evidence="2">N-acetyltransferase</fullName>
    </submittedName>
</protein>
<dbReference type="Pfam" id="PF14542">
    <property type="entry name" value="Acetyltransf_CG"/>
    <property type="match status" value="1"/>
</dbReference>
<dbReference type="PANTHER" id="PTHR31435:SF10">
    <property type="entry name" value="BSR4717 PROTEIN"/>
    <property type="match status" value="1"/>
</dbReference>
<keyword evidence="2" id="KW-0808">Transferase</keyword>
<dbReference type="RefSeq" id="WP_119703600.1">
    <property type="nucleotide sequence ID" value="NZ_JBHSOI010000001.1"/>
</dbReference>
<comment type="caution">
    <text evidence="2">The sequence shown here is derived from an EMBL/GenBank/DDBJ whole genome shotgun (WGS) entry which is preliminary data.</text>
</comment>
<evidence type="ECO:0000313" key="3">
    <source>
        <dbReference type="Proteomes" id="UP000265581"/>
    </source>
</evidence>